<dbReference type="EMBL" id="NCKW01004883">
    <property type="protein sequence ID" value="POM74346.1"/>
    <property type="molecule type" value="Genomic_DNA"/>
</dbReference>
<dbReference type="Gene3D" id="3.30.420.10">
    <property type="entry name" value="Ribonuclease H-like superfamily/Ribonuclease H"/>
    <property type="match status" value="1"/>
</dbReference>
<dbReference type="Proteomes" id="UP000237271">
    <property type="component" value="Unassembled WGS sequence"/>
</dbReference>
<evidence type="ECO:0000313" key="2">
    <source>
        <dbReference type="Proteomes" id="UP000237271"/>
    </source>
</evidence>
<accession>A0A2P4Y955</accession>
<dbReference type="OrthoDB" id="114024at2759"/>
<organism evidence="1 2">
    <name type="scientific">Phytophthora palmivora</name>
    <dbReference type="NCBI Taxonomy" id="4796"/>
    <lineage>
        <taxon>Eukaryota</taxon>
        <taxon>Sar</taxon>
        <taxon>Stramenopiles</taxon>
        <taxon>Oomycota</taxon>
        <taxon>Peronosporomycetes</taxon>
        <taxon>Peronosporales</taxon>
        <taxon>Peronosporaceae</taxon>
        <taxon>Phytophthora</taxon>
    </lineage>
</organism>
<name>A0A2P4Y955_9STRA</name>
<dbReference type="InterPro" id="IPR036397">
    <property type="entry name" value="RNaseH_sf"/>
</dbReference>
<protein>
    <submittedName>
        <fullName evidence="1">Uncharacterized protein</fullName>
    </submittedName>
</protein>
<keyword evidence="2" id="KW-1185">Reference proteome</keyword>
<sequence length="368" mass="42259">MMDRTLALTIHLDGPDDFKYYWHDMRQPARSYIRRQNCGGSVMVWGGFSAEVKSEGWPSCVVRKFHQDNASFTLRMKRRTSCWKKCHYYGMTGLLTGLQSDRERLVGAYGPSVFSWAPTTAEFPYTGSLGNRNARAAPSGRQSKVSGDQFAVELNTNLGLKASRSIQRVDHLVYTKMDRTRPLTAAYKAAKMEWAEVHMLNPDTFLNFVVLILLARHAQTNAVVSVTTKWRRKCRGQKGVSAKGYQNSDDYIYTISDYMLSFACSNRGTDFVFQVMRRFTHPVKRRIYFKEMEVETMVWPARSSDCNPIENVCSVMAARVCTHGRQYSTDQVEDVFQTVWDSIEQAYLLKLVKSMPLSCGNKKEWWSH</sequence>
<dbReference type="GO" id="GO:0003676">
    <property type="term" value="F:nucleic acid binding"/>
    <property type="evidence" value="ECO:0007669"/>
    <property type="project" value="InterPro"/>
</dbReference>
<comment type="caution">
    <text evidence="1">The sequence shown here is derived from an EMBL/GenBank/DDBJ whole genome shotgun (WGS) entry which is preliminary data.</text>
</comment>
<gene>
    <name evidence="1" type="ORF">PHPALM_8709</name>
</gene>
<proteinExistence type="predicted"/>
<reference evidence="1 2" key="1">
    <citation type="journal article" date="2017" name="Genome Biol. Evol.">
        <title>Phytophthora megakarya and P. palmivora, closely related causal agents of cacao black pod rot, underwent increases in genome sizes and gene numbers by different mechanisms.</title>
        <authorList>
            <person name="Ali S.S."/>
            <person name="Shao J."/>
            <person name="Lary D.J."/>
            <person name="Kronmiller B."/>
            <person name="Shen D."/>
            <person name="Strem M.D."/>
            <person name="Amoako-Attah I."/>
            <person name="Akrofi A.Y."/>
            <person name="Begoude B.A."/>
            <person name="Ten Hoopen G.M."/>
            <person name="Coulibaly K."/>
            <person name="Kebe B.I."/>
            <person name="Melnick R.L."/>
            <person name="Guiltinan M.J."/>
            <person name="Tyler B.M."/>
            <person name="Meinhardt L.W."/>
            <person name="Bailey B.A."/>
        </authorList>
    </citation>
    <scope>NUCLEOTIDE SEQUENCE [LARGE SCALE GENOMIC DNA]</scope>
    <source>
        <strain evidence="2">sbr112.9</strain>
    </source>
</reference>
<evidence type="ECO:0000313" key="1">
    <source>
        <dbReference type="EMBL" id="POM74346.1"/>
    </source>
</evidence>
<dbReference type="AlphaFoldDB" id="A0A2P4Y955"/>